<reference evidence="4 5" key="1">
    <citation type="journal article" date="2020" name="Microbiol. Resour. Announc.">
        <title>Draft Genome Sequence of a Cladosporium Species Isolated from the Mesophotic Ascidian Didemnum maculosum.</title>
        <authorList>
            <person name="Gioti A."/>
            <person name="Siaperas R."/>
            <person name="Nikolaivits E."/>
            <person name="Le Goff G."/>
            <person name="Ouazzani J."/>
            <person name="Kotoulas G."/>
            <person name="Topakas E."/>
        </authorList>
    </citation>
    <scope>NUCLEOTIDE SEQUENCE [LARGE SCALE GENOMIC DNA]</scope>
    <source>
        <strain evidence="4 5">TM138-S3</strain>
    </source>
</reference>
<evidence type="ECO:0000313" key="5">
    <source>
        <dbReference type="Proteomes" id="UP000803884"/>
    </source>
</evidence>
<dbReference type="PANTHER" id="PTHR42901:SF1">
    <property type="entry name" value="ALCOHOL DEHYDROGENASE"/>
    <property type="match status" value="1"/>
</dbReference>
<keyword evidence="5" id="KW-1185">Reference proteome</keyword>
<dbReference type="RefSeq" id="XP_069230977.1">
    <property type="nucleotide sequence ID" value="XM_069371875.1"/>
</dbReference>
<dbReference type="SUPFAM" id="SSF51735">
    <property type="entry name" value="NAD(P)-binding Rossmann-fold domains"/>
    <property type="match status" value="1"/>
</dbReference>
<dbReference type="PRINTS" id="PR00081">
    <property type="entry name" value="GDHRDH"/>
</dbReference>
<dbReference type="PRINTS" id="PR00080">
    <property type="entry name" value="SDRFAMILY"/>
</dbReference>
<accession>A0AB34KVR6</accession>
<evidence type="ECO:0000256" key="2">
    <source>
        <dbReference type="ARBA" id="ARBA00023002"/>
    </source>
</evidence>
<evidence type="ECO:0000313" key="4">
    <source>
        <dbReference type="EMBL" id="KAL1587872.1"/>
    </source>
</evidence>
<sequence>MSLQGQVALLTGASMGIGEACAFALAEQGANLVLVSRSADKLSALQKKLQDAHPKSKIIYKAADVGDYQAVDAAVASAVEQLGKIDILINNAGLALNAPSPFHALPVSAIDTMNATNVSGYMYAAHAVLNRAMLSPSASGRGTILNITSTTAHEAPPFPGEAVYHANKACQEGFTNSLRNELSGTDVRVLALRPGVVAGHFHRQRVGGDEGAYEGFMEGFEPLVAEEVAKSAVWVLSQPEKISIKALDVVPSAQRSLNVFDRKWNERHQDA</sequence>
<dbReference type="Gene3D" id="3.40.50.720">
    <property type="entry name" value="NAD(P)-binding Rossmann-like Domain"/>
    <property type="match status" value="1"/>
</dbReference>
<dbReference type="AlphaFoldDB" id="A0AB34KVR6"/>
<comment type="similarity">
    <text evidence="1 3">Belongs to the short-chain dehydrogenases/reductases (SDR) family.</text>
</comment>
<name>A0AB34KVR6_9PEZI</name>
<evidence type="ECO:0000256" key="3">
    <source>
        <dbReference type="RuleBase" id="RU000363"/>
    </source>
</evidence>
<dbReference type="InterPro" id="IPR002347">
    <property type="entry name" value="SDR_fam"/>
</dbReference>
<dbReference type="Proteomes" id="UP000803884">
    <property type="component" value="Unassembled WGS sequence"/>
</dbReference>
<dbReference type="FunFam" id="3.40.50.720:FF:000047">
    <property type="entry name" value="NADP-dependent L-serine/L-allo-threonine dehydrogenase"/>
    <property type="match status" value="1"/>
</dbReference>
<evidence type="ECO:0000256" key="1">
    <source>
        <dbReference type="ARBA" id="ARBA00006484"/>
    </source>
</evidence>
<proteinExistence type="inferred from homology"/>
<dbReference type="GeneID" id="96004713"/>
<dbReference type="PANTHER" id="PTHR42901">
    <property type="entry name" value="ALCOHOL DEHYDROGENASE"/>
    <property type="match status" value="1"/>
</dbReference>
<comment type="caution">
    <text evidence="4">The sequence shown here is derived from an EMBL/GenBank/DDBJ whole genome shotgun (WGS) entry which is preliminary data.</text>
</comment>
<gene>
    <name evidence="4" type="ORF">WHR41_03269</name>
</gene>
<protein>
    <recommendedName>
        <fullName evidence="6">NADP-dependent L-serine/L-allo-threonine dehydrogenase ydfG</fullName>
    </recommendedName>
</protein>
<organism evidence="4 5">
    <name type="scientific">Cladosporium halotolerans</name>
    <dbReference type="NCBI Taxonomy" id="1052096"/>
    <lineage>
        <taxon>Eukaryota</taxon>
        <taxon>Fungi</taxon>
        <taxon>Dikarya</taxon>
        <taxon>Ascomycota</taxon>
        <taxon>Pezizomycotina</taxon>
        <taxon>Dothideomycetes</taxon>
        <taxon>Dothideomycetidae</taxon>
        <taxon>Cladosporiales</taxon>
        <taxon>Cladosporiaceae</taxon>
        <taxon>Cladosporium</taxon>
    </lineage>
</organism>
<dbReference type="InterPro" id="IPR036291">
    <property type="entry name" value="NAD(P)-bd_dom_sf"/>
</dbReference>
<dbReference type="EMBL" id="JAAQHG020000008">
    <property type="protein sequence ID" value="KAL1587872.1"/>
    <property type="molecule type" value="Genomic_DNA"/>
</dbReference>
<evidence type="ECO:0008006" key="6">
    <source>
        <dbReference type="Google" id="ProtNLM"/>
    </source>
</evidence>
<keyword evidence="2" id="KW-0560">Oxidoreductase</keyword>
<dbReference type="Pfam" id="PF00106">
    <property type="entry name" value="adh_short"/>
    <property type="match status" value="1"/>
</dbReference>
<dbReference type="GO" id="GO:0016616">
    <property type="term" value="F:oxidoreductase activity, acting on the CH-OH group of donors, NAD or NADP as acceptor"/>
    <property type="evidence" value="ECO:0007669"/>
    <property type="project" value="UniProtKB-ARBA"/>
</dbReference>